<comment type="subcellular location">
    <subcellularLocation>
        <location evidence="1 3">Nucleus</location>
    </subcellularLocation>
</comment>
<gene>
    <name evidence="5" type="ORF">PECAL_5P17180</name>
</gene>
<dbReference type="OrthoDB" id="10265969at2759"/>
<dbReference type="GO" id="GO:0006355">
    <property type="term" value="P:regulation of DNA-templated transcription"/>
    <property type="evidence" value="ECO:0007669"/>
    <property type="project" value="InterPro"/>
</dbReference>
<dbReference type="Proteomes" id="UP000789595">
    <property type="component" value="Unassembled WGS sequence"/>
</dbReference>
<dbReference type="Gene3D" id="2.30.30.140">
    <property type="match status" value="1"/>
</dbReference>
<keyword evidence="2 3" id="KW-0539">Nucleus</keyword>
<proteinExistence type="predicted"/>
<dbReference type="InterPro" id="IPR003822">
    <property type="entry name" value="PAH"/>
</dbReference>
<evidence type="ECO:0000256" key="3">
    <source>
        <dbReference type="PROSITE-ProRule" id="PRU00810"/>
    </source>
</evidence>
<dbReference type="Gene3D" id="1.20.1160.11">
    <property type="entry name" value="Paired amphipathic helix"/>
    <property type="match status" value="1"/>
</dbReference>
<organism evidence="5 6">
    <name type="scientific">Pelagomonas calceolata</name>
    <dbReference type="NCBI Taxonomy" id="35677"/>
    <lineage>
        <taxon>Eukaryota</taxon>
        <taxon>Sar</taxon>
        <taxon>Stramenopiles</taxon>
        <taxon>Ochrophyta</taxon>
        <taxon>Pelagophyceae</taxon>
        <taxon>Pelagomonadales</taxon>
        <taxon>Pelagomonadaceae</taxon>
        <taxon>Pelagomonas</taxon>
    </lineage>
</organism>
<dbReference type="Pfam" id="PF02671">
    <property type="entry name" value="PAH"/>
    <property type="match status" value="1"/>
</dbReference>
<dbReference type="GO" id="GO:0005634">
    <property type="term" value="C:nucleus"/>
    <property type="evidence" value="ECO:0007669"/>
    <property type="project" value="UniProtKB-SubCell"/>
</dbReference>
<dbReference type="EMBL" id="CAKKNE010000005">
    <property type="protein sequence ID" value="CAH0377140.1"/>
    <property type="molecule type" value="Genomic_DNA"/>
</dbReference>
<comment type="caution">
    <text evidence="5">The sequence shown here is derived from an EMBL/GenBank/DDBJ whole genome shotgun (WGS) entry which is preliminary data.</text>
</comment>
<protein>
    <recommendedName>
        <fullName evidence="7">Tudor domain-containing protein</fullName>
    </recommendedName>
</protein>
<feature type="compositionally biased region" description="Acidic residues" evidence="4">
    <location>
        <begin position="568"/>
        <end position="580"/>
    </location>
</feature>
<evidence type="ECO:0000256" key="1">
    <source>
        <dbReference type="ARBA" id="ARBA00004123"/>
    </source>
</evidence>
<dbReference type="SUPFAM" id="SSF47762">
    <property type="entry name" value="PAH2 domain"/>
    <property type="match status" value="1"/>
</dbReference>
<dbReference type="InterPro" id="IPR036600">
    <property type="entry name" value="PAH_sf"/>
</dbReference>
<feature type="region of interest" description="Disordered" evidence="4">
    <location>
        <begin position="720"/>
        <end position="739"/>
    </location>
</feature>
<evidence type="ECO:0000313" key="5">
    <source>
        <dbReference type="EMBL" id="CAH0377140.1"/>
    </source>
</evidence>
<name>A0A8J2X237_9STRA</name>
<sequence>MESPRRKSARNEAPACPICGRCFPADEIEAHAAECAARAFGEDEPAQEPPPEAPHPDEAEPRRRRRRTDRARVPVNTQYDKHLPSARSRAVARSAPAHGRTWAVPGGEAAQLRGGAVIYAAELPEHLQARVDAADDALALLAPEAVSFTNSRGALDKRKTEEYRRRVQEEEYQLELYRSTMGASKKADVQEPPEPQLSLRIAFDSEGTASAVKVEPKPRPSVTSPREAAAAARARRRGRDIQAARERERRRRDVRNSARPTSNEQALEYVGRMRKILPERTVATFVELLRAYKRKTFPAMDVAERVASLLKGYPELIRDFEHFLPARDASRDFLRSAAARDPGISETEPPSEYTQMWSERAAGSQPDLTLLAHDEVEAPPNDPAGDAAAAAVAADAGAEPPTKRRKSEAVHATWRAAWADYKAATEGDSDRTQVAEAARRVVAASQAIAQVQGSAVVLPPEVAPPPPPALIHGANTNPWAPPMGHIHGPEATPPVTQQPMLNAIGPPMMAAVAAAAALQAGAGPLPSQATPWKLPIPSVTPPEQPDYEAPPSISEGDGGFCDGKGDLDVDATSDEEESDAEPVFAAPERSLEDPVDGAGPLLLKGVVETDDRLQRRHAQLVAQVTGRRAPPYGSSLTVAPRPPQRVDDMRVGRWVEVWWPGPGAWYLGRIVAEGAGTLKIAYTDGQTHDQKFQDHAFRGVGPPPAEMMGEAATWRFAKGPARGPGRPVAPAAVPMEVSA</sequence>
<feature type="compositionally biased region" description="Low complexity" evidence="4">
    <location>
        <begin position="85"/>
        <end position="95"/>
    </location>
</feature>
<evidence type="ECO:0000256" key="4">
    <source>
        <dbReference type="SAM" id="MobiDB-lite"/>
    </source>
</evidence>
<feature type="compositionally biased region" description="Low complexity" evidence="4">
    <location>
        <begin position="383"/>
        <end position="400"/>
    </location>
</feature>
<dbReference type="PROSITE" id="PS51477">
    <property type="entry name" value="PAH"/>
    <property type="match status" value="1"/>
</dbReference>
<evidence type="ECO:0008006" key="7">
    <source>
        <dbReference type="Google" id="ProtNLM"/>
    </source>
</evidence>
<evidence type="ECO:0000256" key="2">
    <source>
        <dbReference type="ARBA" id="ARBA00023242"/>
    </source>
</evidence>
<feature type="region of interest" description="Disordered" evidence="4">
    <location>
        <begin position="376"/>
        <end position="410"/>
    </location>
</feature>
<accession>A0A8J2X237</accession>
<reference evidence="5" key="1">
    <citation type="submission" date="2021-11" db="EMBL/GenBank/DDBJ databases">
        <authorList>
            <consortium name="Genoscope - CEA"/>
            <person name="William W."/>
        </authorList>
    </citation>
    <scope>NUCLEOTIDE SEQUENCE</scope>
</reference>
<evidence type="ECO:0000313" key="6">
    <source>
        <dbReference type="Proteomes" id="UP000789595"/>
    </source>
</evidence>
<keyword evidence="6" id="KW-1185">Reference proteome</keyword>
<feature type="region of interest" description="Disordered" evidence="4">
    <location>
        <begin position="208"/>
        <end position="265"/>
    </location>
</feature>
<feature type="region of interest" description="Disordered" evidence="4">
    <location>
        <begin position="36"/>
        <end position="95"/>
    </location>
</feature>
<dbReference type="AlphaFoldDB" id="A0A8J2X237"/>
<feature type="region of interest" description="Disordered" evidence="4">
    <location>
        <begin position="523"/>
        <end position="596"/>
    </location>
</feature>